<protein>
    <submittedName>
        <fullName evidence="7">Type III restriction protein res subunit</fullName>
    </submittedName>
</protein>
<dbReference type="GO" id="GO:0016787">
    <property type="term" value="F:hydrolase activity"/>
    <property type="evidence" value="ECO:0007669"/>
    <property type="project" value="UniProtKB-KW"/>
</dbReference>
<dbReference type="OrthoDB" id="9802848at2"/>
<dbReference type="Gene3D" id="3.40.50.300">
    <property type="entry name" value="P-loop containing nucleotide triphosphate hydrolases"/>
    <property type="match status" value="2"/>
</dbReference>
<organism evidence="7 8">
    <name type="scientific">Pelosinus fermentans B4</name>
    <dbReference type="NCBI Taxonomy" id="1149862"/>
    <lineage>
        <taxon>Bacteria</taxon>
        <taxon>Bacillati</taxon>
        <taxon>Bacillota</taxon>
        <taxon>Negativicutes</taxon>
        <taxon>Selenomonadales</taxon>
        <taxon>Sporomusaceae</taxon>
        <taxon>Pelosinus</taxon>
    </lineage>
</organism>
<comment type="caution">
    <text evidence="7">The sequence shown here is derived from an EMBL/GenBank/DDBJ whole genome shotgun (WGS) entry which is preliminary data.</text>
</comment>
<keyword evidence="1" id="KW-0547">Nucleotide-binding</keyword>
<dbReference type="GO" id="GO:0003677">
    <property type="term" value="F:DNA binding"/>
    <property type="evidence" value="ECO:0007669"/>
    <property type="project" value="InterPro"/>
</dbReference>
<evidence type="ECO:0000256" key="1">
    <source>
        <dbReference type="ARBA" id="ARBA00022741"/>
    </source>
</evidence>
<keyword evidence="8" id="KW-1185">Reference proteome</keyword>
<dbReference type="Pfam" id="PF04851">
    <property type="entry name" value="ResIII"/>
    <property type="match status" value="1"/>
</dbReference>
<feature type="compositionally biased region" description="Basic and acidic residues" evidence="5">
    <location>
        <begin position="480"/>
        <end position="496"/>
    </location>
</feature>
<keyword evidence="3" id="KW-0347">Helicase</keyword>
<accession>I9LHG3</accession>
<reference evidence="7 8" key="1">
    <citation type="journal article" date="2012" name="J. Bacteriol.">
        <title>Draft Genome Sequences for Two Metal-Reducing Pelosinus fermentans Strains Isolated from a Cr(VI)-Contaminated Site and for Type Strain R7.</title>
        <authorList>
            <person name="Brown S.D."/>
            <person name="Podar M."/>
            <person name="Klingeman D.M."/>
            <person name="Johnson C.M."/>
            <person name="Yang Z.K."/>
            <person name="Utturkar S.M."/>
            <person name="Land M.L."/>
            <person name="Mosher J.J."/>
            <person name="Hurt R.A.Jr."/>
            <person name="Phelps T.J."/>
            <person name="Palumbo A.V."/>
            <person name="Arkin A.P."/>
            <person name="Hazen T.C."/>
            <person name="Elias D.A."/>
        </authorList>
    </citation>
    <scope>NUCLEOTIDE SEQUENCE [LARGE SCALE GENOMIC DNA]</scope>
    <source>
        <strain evidence="7 8">B4</strain>
    </source>
</reference>
<dbReference type="PANTHER" id="PTHR11274">
    <property type="entry name" value="RAD25/XP-B DNA REPAIR HELICASE"/>
    <property type="match status" value="1"/>
</dbReference>
<evidence type="ECO:0000256" key="5">
    <source>
        <dbReference type="SAM" id="MobiDB-lite"/>
    </source>
</evidence>
<sequence>MLEIYVSNNIRIRGASTPLRADITKALTFDNPEFLERKAKRRSTYMVSPKVYLYEIQGAVIQVPRGFEAELCIILRSHRIDPEAVITRYYTEARYVNFGPWNDMYTPWPHQEPAIAAMVAANGVIKAPAGAGKTLIGMRAIHKVSVPTLWLAHTIDLVKQAARAAQKYMPGVGRVGMLAEGITDWGDGKLVVATAQTLQGNTSLIEALNGFIGMVVVDEAHHFPAEMFYSVVCWFKARHLKGVTATPQRKDRQEKVMLLGVGPILHEVPREILYDKGILIKPTIEFIYTEFCKESASDRNEIDAVDAGGDDFDYVGLIQELCKDEDRVELIAREIIKEVAGNCQLVLSDNIRYLYRLRDKVRKLWQESGADYPVFDGVIHGSLQRYAWYVAKNEDTARQMVTDGLALDFRYSKGLKRWEIKQEQYTAAEMEAWQINPRERAERIEALRQKKLHVVFATAQLVQEGLDIPHLTVGHLATPKRGDSKNTKREKGREDGSAVEQAIGRLQRRDPDNPNKVAIWKDYVDYNVGVFKDQYLSRRKVYKRLGLVLPKKAAVKSSVSQLDDWLGTMPY</sequence>
<dbReference type="InterPro" id="IPR014001">
    <property type="entry name" value="Helicase_ATP-bd"/>
</dbReference>
<proteinExistence type="predicted"/>
<evidence type="ECO:0000256" key="2">
    <source>
        <dbReference type="ARBA" id="ARBA00022801"/>
    </source>
</evidence>
<dbReference type="SMART" id="SM00487">
    <property type="entry name" value="DEXDc"/>
    <property type="match status" value="1"/>
</dbReference>
<dbReference type="InterPro" id="IPR006935">
    <property type="entry name" value="Helicase/UvrB_N"/>
</dbReference>
<dbReference type="InterPro" id="IPR050615">
    <property type="entry name" value="ATP-dep_DNA_Helicase"/>
</dbReference>
<evidence type="ECO:0000259" key="6">
    <source>
        <dbReference type="PROSITE" id="PS51192"/>
    </source>
</evidence>
<dbReference type="AlphaFoldDB" id="I9LHG3"/>
<gene>
    <name evidence="7" type="ORF">FB4_0200</name>
</gene>
<dbReference type="Proteomes" id="UP000004324">
    <property type="component" value="Unassembled WGS sequence"/>
</dbReference>
<dbReference type="GO" id="GO:0004386">
    <property type="term" value="F:helicase activity"/>
    <property type="evidence" value="ECO:0007669"/>
    <property type="project" value="UniProtKB-KW"/>
</dbReference>
<dbReference type="PROSITE" id="PS51192">
    <property type="entry name" value="HELICASE_ATP_BIND_1"/>
    <property type="match status" value="1"/>
</dbReference>
<keyword evidence="4" id="KW-0067">ATP-binding</keyword>
<feature type="region of interest" description="Disordered" evidence="5">
    <location>
        <begin position="475"/>
        <end position="498"/>
    </location>
</feature>
<dbReference type="GO" id="GO:0005524">
    <property type="term" value="F:ATP binding"/>
    <property type="evidence" value="ECO:0007669"/>
    <property type="project" value="UniProtKB-KW"/>
</dbReference>
<evidence type="ECO:0000256" key="4">
    <source>
        <dbReference type="ARBA" id="ARBA00022840"/>
    </source>
</evidence>
<dbReference type="InterPro" id="IPR027417">
    <property type="entry name" value="P-loop_NTPase"/>
</dbReference>
<name>I9LHG3_9FIRM</name>
<dbReference type="PANTHER" id="PTHR11274:SF0">
    <property type="entry name" value="GENERAL TRANSCRIPTION AND DNA REPAIR FACTOR IIH HELICASE SUBUNIT XPB"/>
    <property type="match status" value="1"/>
</dbReference>
<feature type="domain" description="Helicase ATP-binding" evidence="6">
    <location>
        <begin position="114"/>
        <end position="265"/>
    </location>
</feature>
<dbReference type="PATRIC" id="fig|1149862.3.peg.1093"/>
<keyword evidence="2" id="KW-0378">Hydrolase</keyword>
<evidence type="ECO:0000256" key="3">
    <source>
        <dbReference type="ARBA" id="ARBA00022806"/>
    </source>
</evidence>
<dbReference type="SUPFAM" id="SSF52540">
    <property type="entry name" value="P-loop containing nucleoside triphosphate hydrolases"/>
    <property type="match status" value="2"/>
</dbReference>
<dbReference type="EMBL" id="AKVJ01000011">
    <property type="protein sequence ID" value="EIW19949.1"/>
    <property type="molecule type" value="Genomic_DNA"/>
</dbReference>
<evidence type="ECO:0000313" key="7">
    <source>
        <dbReference type="EMBL" id="EIW19949.1"/>
    </source>
</evidence>
<evidence type="ECO:0000313" key="8">
    <source>
        <dbReference type="Proteomes" id="UP000004324"/>
    </source>
</evidence>